<dbReference type="FunFam" id="3.40.1370.10:FF:000005">
    <property type="entry name" value="39S ribosomal protein L4, mitochondrial"/>
    <property type="match status" value="1"/>
</dbReference>
<dbReference type="GO" id="GO:0005743">
    <property type="term" value="C:mitochondrial inner membrane"/>
    <property type="evidence" value="ECO:0007669"/>
    <property type="project" value="UniProtKB-ARBA"/>
</dbReference>
<evidence type="ECO:0000256" key="5">
    <source>
        <dbReference type="ARBA" id="ARBA00023274"/>
    </source>
</evidence>
<dbReference type="PANTHER" id="PTHR10746">
    <property type="entry name" value="50S RIBOSOMAL PROTEIN L4"/>
    <property type="match status" value="1"/>
</dbReference>
<dbReference type="GO" id="GO:0005840">
    <property type="term" value="C:ribosome"/>
    <property type="evidence" value="ECO:0007669"/>
    <property type="project" value="UniProtKB-KW"/>
</dbReference>
<dbReference type="Pfam" id="PF00573">
    <property type="entry name" value="Ribosomal_L4"/>
    <property type="match status" value="1"/>
</dbReference>
<dbReference type="InterPro" id="IPR013005">
    <property type="entry name" value="Ribosomal_uL4-like"/>
</dbReference>
<evidence type="ECO:0000313" key="9">
    <source>
        <dbReference type="Proteomes" id="UP000515135"/>
    </source>
</evidence>
<dbReference type="GO" id="GO:0003735">
    <property type="term" value="F:structural constituent of ribosome"/>
    <property type="evidence" value="ECO:0007669"/>
    <property type="project" value="InterPro"/>
</dbReference>
<feature type="region of interest" description="Disordered" evidence="8">
    <location>
        <begin position="34"/>
        <end position="55"/>
    </location>
</feature>
<organism evidence="9 10">
    <name type="scientific">Branchiostoma belcheri</name>
    <name type="common">Amphioxus</name>
    <dbReference type="NCBI Taxonomy" id="7741"/>
    <lineage>
        <taxon>Eukaryota</taxon>
        <taxon>Metazoa</taxon>
        <taxon>Chordata</taxon>
        <taxon>Cephalochordata</taxon>
        <taxon>Leptocardii</taxon>
        <taxon>Amphioxiformes</taxon>
        <taxon>Branchiostomatidae</taxon>
        <taxon>Branchiostoma</taxon>
    </lineage>
</organism>
<sequence>MLSFGQRSVVLIYQSSKCCQRLVVASMSSGPVHLDIPAQGSQQQTDQSSVLPSPDSPILRLVDKSRLPRSRFSQPVYSWLETLGEIKDEKLGMVQLHPDVFSTHPRMDILHRCVRWQKFYRKINYDYARTRADMRGGGRKPWPQKGSGRARHGSIRSPLWHLGGKSHGPRGPYSYYQYLPLKERALGLKVALTVKHSQGDLHIVDGLEIPTADPEYMEDLMRYRNWGKSVLLVDLNEDIPENICEASAQLKTINVMPLVGLNVYSMLKHDTLVLSLPCVQKLEDKLLYQDHRHSHGGLGTISGDRDVFTGTWTEK</sequence>
<comment type="subcellular location">
    <subcellularLocation>
        <location evidence="1">Mitochondrion</location>
    </subcellularLocation>
</comment>
<keyword evidence="9" id="KW-1185">Reference proteome</keyword>
<dbReference type="GeneID" id="109474860"/>
<keyword evidence="4" id="KW-0496">Mitochondrion</keyword>
<dbReference type="InterPro" id="IPR002136">
    <property type="entry name" value="Ribosomal_uL4"/>
</dbReference>
<evidence type="ECO:0000256" key="4">
    <source>
        <dbReference type="ARBA" id="ARBA00023128"/>
    </source>
</evidence>
<evidence type="ECO:0000256" key="3">
    <source>
        <dbReference type="ARBA" id="ARBA00022980"/>
    </source>
</evidence>
<dbReference type="NCBIfam" id="TIGR03953">
    <property type="entry name" value="rplD_bact"/>
    <property type="match status" value="1"/>
</dbReference>
<dbReference type="AlphaFoldDB" id="A0A6P4ZID8"/>
<reference evidence="10" key="1">
    <citation type="submission" date="2025-08" db="UniProtKB">
        <authorList>
            <consortium name="RefSeq"/>
        </authorList>
    </citation>
    <scope>IDENTIFICATION</scope>
    <source>
        <tissue evidence="10">Gonad</tissue>
    </source>
</reference>
<accession>A0A6P4ZID8</accession>
<evidence type="ECO:0000256" key="7">
    <source>
        <dbReference type="ARBA" id="ARBA00082711"/>
    </source>
</evidence>
<evidence type="ECO:0000256" key="1">
    <source>
        <dbReference type="ARBA" id="ARBA00004173"/>
    </source>
</evidence>
<dbReference type="SUPFAM" id="SSF52166">
    <property type="entry name" value="Ribosomal protein L4"/>
    <property type="match status" value="1"/>
</dbReference>
<dbReference type="GO" id="GO:1990904">
    <property type="term" value="C:ribonucleoprotein complex"/>
    <property type="evidence" value="ECO:0007669"/>
    <property type="project" value="UniProtKB-KW"/>
</dbReference>
<keyword evidence="3" id="KW-0689">Ribosomal protein</keyword>
<dbReference type="GO" id="GO:0006412">
    <property type="term" value="P:translation"/>
    <property type="evidence" value="ECO:0007669"/>
    <property type="project" value="InterPro"/>
</dbReference>
<evidence type="ECO:0000256" key="6">
    <source>
        <dbReference type="ARBA" id="ARBA00040565"/>
    </source>
</evidence>
<name>A0A6P4ZID8_BRABE</name>
<dbReference type="OrthoDB" id="275876at2759"/>
<evidence type="ECO:0000313" key="10">
    <source>
        <dbReference type="RefSeq" id="XP_019630877.1"/>
    </source>
</evidence>
<evidence type="ECO:0000256" key="2">
    <source>
        <dbReference type="ARBA" id="ARBA00010528"/>
    </source>
</evidence>
<feature type="region of interest" description="Disordered" evidence="8">
    <location>
        <begin position="134"/>
        <end position="153"/>
    </location>
</feature>
<dbReference type="Proteomes" id="UP000515135">
    <property type="component" value="Unplaced"/>
</dbReference>
<keyword evidence="5" id="KW-0687">Ribonucleoprotein</keyword>
<protein>
    <recommendedName>
        <fullName evidence="6">Large ribosomal subunit protein uL4m</fullName>
    </recommendedName>
    <alternativeName>
        <fullName evidence="7">39S ribosomal protein L4, mitochondrial</fullName>
    </alternativeName>
</protein>
<dbReference type="Gene3D" id="3.40.1370.10">
    <property type="match status" value="1"/>
</dbReference>
<evidence type="ECO:0000256" key="8">
    <source>
        <dbReference type="SAM" id="MobiDB-lite"/>
    </source>
</evidence>
<dbReference type="KEGG" id="bbel:109474860"/>
<dbReference type="RefSeq" id="XP_019630877.1">
    <property type="nucleotide sequence ID" value="XM_019775318.1"/>
</dbReference>
<gene>
    <name evidence="10" type="primary">LOC109474860</name>
</gene>
<proteinExistence type="inferred from homology"/>
<comment type="similarity">
    <text evidence="2">Belongs to the universal ribosomal protein uL4 family.</text>
</comment>
<feature type="compositionally biased region" description="Polar residues" evidence="8">
    <location>
        <begin position="39"/>
        <end position="51"/>
    </location>
</feature>
<dbReference type="PANTHER" id="PTHR10746:SF6">
    <property type="entry name" value="LARGE RIBOSOMAL SUBUNIT PROTEIN UL4M"/>
    <property type="match status" value="1"/>
</dbReference>
<dbReference type="InterPro" id="IPR023574">
    <property type="entry name" value="Ribosomal_uL4_dom_sf"/>
</dbReference>